<feature type="chain" id="PRO_5006604934" description="DUF3047 domain-containing protein" evidence="1">
    <location>
        <begin position="21"/>
        <end position="213"/>
    </location>
</feature>
<dbReference type="EMBL" id="CP013099">
    <property type="protein sequence ID" value="ALP52930.1"/>
    <property type="molecule type" value="Genomic_DNA"/>
</dbReference>
<feature type="signal peptide" evidence="1">
    <location>
        <begin position="1"/>
        <end position="20"/>
    </location>
</feature>
<sequence length="213" mass="23857">MRRSKHWAILSMCISGTALAATVTLGDFSQSGLDGWEEESFAGHTDYQVVEMNGRKVLRADTQASASGLFREIDIDLNKTPYLNWSWRVDNIYSGHNERSKQGDDYPARVYVVVSGGLFFWKTKAINYVWSSNQAVDTTWDNAYTGNAKMIAVQSGAADTDQWITEKRNVREDFKRLFGADIDEANAIAIMSDSDDTGQSAMAWYGDIYLSSE</sequence>
<name>A0A0S2TCS8_9GAMM</name>
<accession>A0A0S2TCS8</accession>
<dbReference type="KEGG" id="tee:Tel_07060"/>
<keyword evidence="1" id="KW-0732">Signal</keyword>
<evidence type="ECO:0000313" key="3">
    <source>
        <dbReference type="Proteomes" id="UP000055136"/>
    </source>
</evidence>
<organism evidence="2 3">
    <name type="scientific">Candidatus Tenderia electrophaga</name>
    <dbReference type="NCBI Taxonomy" id="1748243"/>
    <lineage>
        <taxon>Bacteria</taxon>
        <taxon>Pseudomonadati</taxon>
        <taxon>Pseudomonadota</taxon>
        <taxon>Gammaproteobacteria</taxon>
        <taxon>Candidatus Tenderiales</taxon>
        <taxon>Candidatus Tenderiaceae</taxon>
        <taxon>Candidatus Tenderia</taxon>
    </lineage>
</organism>
<dbReference type="AlphaFoldDB" id="A0A0S2TCS8"/>
<protein>
    <recommendedName>
        <fullName evidence="4">DUF3047 domain-containing protein</fullName>
    </recommendedName>
</protein>
<evidence type="ECO:0000313" key="2">
    <source>
        <dbReference type="EMBL" id="ALP52930.1"/>
    </source>
</evidence>
<dbReference type="Proteomes" id="UP000055136">
    <property type="component" value="Chromosome"/>
</dbReference>
<reference evidence="2" key="1">
    <citation type="submission" date="2015-10" db="EMBL/GenBank/DDBJ databases">
        <title>Description of Candidatus Tenderia electrophaga gen. nov, sp. nov., an Uncultivated Electroautotroph from a Biocathode Enrichment.</title>
        <authorList>
            <person name="Eddie B.J."/>
            <person name="Malanoski A.P."/>
            <person name="Wang Z."/>
            <person name="Hall R.J."/>
            <person name="Oh S.D."/>
            <person name="Heiner C."/>
            <person name="Lin B."/>
            <person name="Strycharz-Glaven S.M."/>
        </authorList>
    </citation>
    <scope>NUCLEOTIDE SEQUENCE [LARGE SCALE GENOMIC DNA]</scope>
    <source>
        <strain evidence="2">NRL1</strain>
    </source>
</reference>
<evidence type="ECO:0000256" key="1">
    <source>
        <dbReference type="SAM" id="SignalP"/>
    </source>
</evidence>
<dbReference type="InterPro" id="IPR021409">
    <property type="entry name" value="DUF3047"/>
</dbReference>
<evidence type="ECO:0008006" key="4">
    <source>
        <dbReference type="Google" id="ProtNLM"/>
    </source>
</evidence>
<dbReference type="Pfam" id="PF11249">
    <property type="entry name" value="DUF3047"/>
    <property type="match status" value="1"/>
</dbReference>
<dbReference type="STRING" id="1748243.Tel_07060"/>
<gene>
    <name evidence="2" type="ORF">Tel_07060</name>
</gene>
<keyword evidence="3" id="KW-1185">Reference proteome</keyword>
<proteinExistence type="predicted"/>